<evidence type="ECO:0000256" key="5">
    <source>
        <dbReference type="ARBA" id="ARBA00022777"/>
    </source>
</evidence>
<feature type="domain" description="Protein kinase" evidence="8">
    <location>
        <begin position="13"/>
        <end position="142"/>
    </location>
</feature>
<evidence type="ECO:0000256" key="3">
    <source>
        <dbReference type="ARBA" id="ARBA00022679"/>
    </source>
</evidence>
<dbReference type="EC" id="2.7.11.1" evidence="1"/>
<dbReference type="Gene3D" id="1.10.510.10">
    <property type="entry name" value="Transferase(Phosphotransferase) domain 1"/>
    <property type="match status" value="1"/>
</dbReference>
<evidence type="ECO:0000256" key="6">
    <source>
        <dbReference type="ARBA" id="ARBA00022840"/>
    </source>
</evidence>
<protein>
    <recommendedName>
        <fullName evidence="1">non-specific serine/threonine protein kinase</fullName>
        <ecNumber evidence="1">2.7.11.1</ecNumber>
    </recommendedName>
</protein>
<evidence type="ECO:0000313" key="9">
    <source>
        <dbReference type="EMBL" id="TMR38203.1"/>
    </source>
</evidence>
<dbReference type="PROSITE" id="PS00107">
    <property type="entry name" value="PROTEIN_KINASE_ATP"/>
    <property type="match status" value="1"/>
</dbReference>
<dbReference type="InterPro" id="IPR017441">
    <property type="entry name" value="Protein_kinase_ATP_BS"/>
</dbReference>
<evidence type="ECO:0000256" key="7">
    <source>
        <dbReference type="PROSITE-ProRule" id="PRU10141"/>
    </source>
</evidence>
<feature type="binding site" evidence="7">
    <location>
        <position position="42"/>
    </location>
    <ligand>
        <name>ATP</name>
        <dbReference type="ChEBI" id="CHEBI:30616"/>
    </ligand>
</feature>
<keyword evidence="6 7" id="KW-0067">ATP-binding</keyword>
<evidence type="ECO:0000313" key="10">
    <source>
        <dbReference type="Proteomes" id="UP000305238"/>
    </source>
</evidence>
<proteinExistence type="predicted"/>
<name>A0A5S4GZ05_9ACTN</name>
<keyword evidence="4 7" id="KW-0547">Nucleotide-binding</keyword>
<keyword evidence="3" id="KW-0808">Transferase</keyword>
<dbReference type="RefSeq" id="WP_138637420.1">
    <property type="nucleotide sequence ID" value="NZ_VCKZ01000109.1"/>
</dbReference>
<dbReference type="GO" id="GO:0004674">
    <property type="term" value="F:protein serine/threonine kinase activity"/>
    <property type="evidence" value="ECO:0007669"/>
    <property type="project" value="UniProtKB-KW"/>
</dbReference>
<evidence type="ECO:0000256" key="4">
    <source>
        <dbReference type="ARBA" id="ARBA00022741"/>
    </source>
</evidence>
<evidence type="ECO:0000256" key="2">
    <source>
        <dbReference type="ARBA" id="ARBA00022527"/>
    </source>
</evidence>
<dbReference type="AlphaFoldDB" id="A0A5S4GZ05"/>
<dbReference type="OrthoDB" id="9762169at2"/>
<dbReference type="InterPro" id="IPR011009">
    <property type="entry name" value="Kinase-like_dom_sf"/>
</dbReference>
<evidence type="ECO:0000259" key="8">
    <source>
        <dbReference type="PROSITE" id="PS50011"/>
    </source>
</evidence>
<accession>A0A5S4GZ05</accession>
<dbReference type="EMBL" id="VCKZ01000109">
    <property type="protein sequence ID" value="TMR38203.1"/>
    <property type="molecule type" value="Genomic_DNA"/>
</dbReference>
<dbReference type="PANTHER" id="PTHR43289:SF6">
    <property type="entry name" value="SERINE_THREONINE-PROTEIN KINASE NEKL-3"/>
    <property type="match status" value="1"/>
</dbReference>
<keyword evidence="10" id="KW-1185">Reference proteome</keyword>
<comment type="caution">
    <text evidence="9">The sequence shown here is derived from an EMBL/GenBank/DDBJ whole genome shotgun (WGS) entry which is preliminary data.</text>
</comment>
<sequence length="142" mass="15749">MAREPGDVVLGRYRLVEVLGEGGMGAVWRAHDERMRRDVALKQLKLPLTLEAGVREQLVARMEREARSVGMLHHPGVITVHDQFHDDEGLPWIVMELVRGRSLADLLRDDGPLDEVEAARIGAQIAEAVAAAHEAGKHTRLL</sequence>
<gene>
    <name evidence="9" type="ORF">ETD96_16890</name>
</gene>
<dbReference type="Proteomes" id="UP000305238">
    <property type="component" value="Unassembled WGS sequence"/>
</dbReference>
<dbReference type="PROSITE" id="PS50011">
    <property type="entry name" value="PROTEIN_KINASE_DOM"/>
    <property type="match status" value="1"/>
</dbReference>
<organism evidence="9 10">
    <name type="scientific">Actinomadura geliboluensis</name>
    <dbReference type="NCBI Taxonomy" id="882440"/>
    <lineage>
        <taxon>Bacteria</taxon>
        <taxon>Bacillati</taxon>
        <taxon>Actinomycetota</taxon>
        <taxon>Actinomycetes</taxon>
        <taxon>Streptosporangiales</taxon>
        <taxon>Thermomonosporaceae</taxon>
        <taxon>Actinomadura</taxon>
    </lineage>
</organism>
<evidence type="ECO:0000256" key="1">
    <source>
        <dbReference type="ARBA" id="ARBA00012513"/>
    </source>
</evidence>
<dbReference type="PANTHER" id="PTHR43289">
    <property type="entry name" value="MITOGEN-ACTIVATED PROTEIN KINASE KINASE KINASE 20-RELATED"/>
    <property type="match status" value="1"/>
</dbReference>
<reference evidence="9 10" key="1">
    <citation type="submission" date="2019-05" db="EMBL/GenBank/DDBJ databases">
        <title>Draft genome sequence of Actinomadura geliboluensis A8036.</title>
        <authorList>
            <person name="Saricaoglu S."/>
            <person name="Isik K."/>
        </authorList>
    </citation>
    <scope>NUCLEOTIDE SEQUENCE [LARGE SCALE GENOMIC DNA]</scope>
    <source>
        <strain evidence="9 10">A8036</strain>
    </source>
</reference>
<dbReference type="Pfam" id="PF00069">
    <property type="entry name" value="Pkinase"/>
    <property type="match status" value="1"/>
</dbReference>
<keyword evidence="2" id="KW-0723">Serine/threonine-protein kinase</keyword>
<dbReference type="GO" id="GO:0005524">
    <property type="term" value="F:ATP binding"/>
    <property type="evidence" value="ECO:0007669"/>
    <property type="project" value="UniProtKB-UniRule"/>
</dbReference>
<dbReference type="InterPro" id="IPR000719">
    <property type="entry name" value="Prot_kinase_dom"/>
</dbReference>
<keyword evidence="5" id="KW-0418">Kinase</keyword>
<dbReference type="SMART" id="SM00220">
    <property type="entry name" value="S_TKc"/>
    <property type="match status" value="1"/>
</dbReference>
<dbReference type="SUPFAM" id="SSF56112">
    <property type="entry name" value="Protein kinase-like (PK-like)"/>
    <property type="match status" value="1"/>
</dbReference>
<dbReference type="Gene3D" id="3.30.200.20">
    <property type="entry name" value="Phosphorylase Kinase, domain 1"/>
    <property type="match status" value="1"/>
</dbReference>